<reference evidence="5" key="1">
    <citation type="journal article" date="2019" name="Int. J. Syst. Evol. Microbiol.">
        <title>The Global Catalogue of Microorganisms (GCM) 10K type strain sequencing project: providing services to taxonomists for standard genome sequencing and annotation.</title>
        <authorList>
            <consortium name="The Broad Institute Genomics Platform"/>
            <consortium name="The Broad Institute Genome Sequencing Center for Infectious Disease"/>
            <person name="Wu L."/>
            <person name="Ma J."/>
        </authorList>
    </citation>
    <scope>NUCLEOTIDE SEQUENCE [LARGE SCALE GENOMIC DNA]</scope>
    <source>
        <strain evidence="5">JCM 13006</strain>
    </source>
</reference>
<dbReference type="Gene3D" id="3.30.300.30">
    <property type="match status" value="1"/>
</dbReference>
<dbReference type="PROSITE" id="PS00455">
    <property type="entry name" value="AMP_BINDING"/>
    <property type="match status" value="1"/>
</dbReference>
<evidence type="ECO:0000256" key="2">
    <source>
        <dbReference type="ARBA" id="ARBA00022553"/>
    </source>
</evidence>
<dbReference type="InterPro" id="IPR042099">
    <property type="entry name" value="ANL_N_sf"/>
</dbReference>
<sequence length="605" mass="63386">MTVTLDRPVLATPEWPDGRIPVVATFLAAARVAPARPAVAGPDGVLGYAELDDRTDRVAGLLAGLGVRPGQAVGVFLPRSVDLVVAILGILKAGAVYVPFDPEQPARRLTAIAEDGAVETVLSHSALLSAFPSAVGASVLALDAVDWSAVAPAAPVPVGPRHPAYVIFTSGSTGRPKGVQVSHGALAALLAGLEQAGVYRAPGLRVGWNASVSFDASVQQWLRALRGDTVVVIDEETRRDVEAFARFVADRELDEFDLTPSHLQVLLPELTEVARAHRPGLRLLVGGEAVPPALWAELGSLADEGVLHAVNLYGPTETTVDVLTTPVVSGREPHLGTPLPGTGVRVLDERLAEVPDGEVGELFVTGEQLALGYVGRPGLTSSRFVPDPYAADGSRMYRTGDRVSRAADGTVSYRGRADNQVKVRGYRVELGEIEGVLSGSPAVAAVVVLHRDGQLHAFVEPAAGTGSDAPVRDWAEHHLASWMRPSGFTLLPALPRNVAGKADRAALAALWPAEEAAAPTAGEPEETGDTGPAGRIAAAWRELLKVDAVADGDDFFCLGGHSLIAMQVAARLRTELGVKVPTRLVMQHRTLAAFTAAVIERIAAA</sequence>
<dbReference type="InterPro" id="IPR020845">
    <property type="entry name" value="AMP-binding_CS"/>
</dbReference>
<dbReference type="PANTHER" id="PTHR45527:SF1">
    <property type="entry name" value="FATTY ACID SYNTHASE"/>
    <property type="match status" value="1"/>
</dbReference>
<dbReference type="InterPro" id="IPR036736">
    <property type="entry name" value="ACP-like_sf"/>
</dbReference>
<dbReference type="SUPFAM" id="SSF47336">
    <property type="entry name" value="ACP-like"/>
    <property type="match status" value="1"/>
</dbReference>
<dbReference type="PANTHER" id="PTHR45527">
    <property type="entry name" value="NONRIBOSOMAL PEPTIDE SYNTHETASE"/>
    <property type="match status" value="1"/>
</dbReference>
<dbReference type="CDD" id="cd05930">
    <property type="entry name" value="A_NRPS"/>
    <property type="match status" value="1"/>
</dbReference>
<dbReference type="RefSeq" id="WP_345697181.1">
    <property type="nucleotide sequence ID" value="NZ_BAABIS010000001.1"/>
</dbReference>
<dbReference type="Proteomes" id="UP001501752">
    <property type="component" value="Unassembled WGS sequence"/>
</dbReference>
<dbReference type="InterPro" id="IPR020806">
    <property type="entry name" value="PKS_PP-bd"/>
</dbReference>
<name>A0ABP9DPI4_9ACTN</name>
<dbReference type="Pfam" id="PF00501">
    <property type="entry name" value="AMP-binding"/>
    <property type="match status" value="1"/>
</dbReference>
<dbReference type="SMART" id="SM00823">
    <property type="entry name" value="PKS_PP"/>
    <property type="match status" value="1"/>
</dbReference>
<evidence type="ECO:0000256" key="1">
    <source>
        <dbReference type="ARBA" id="ARBA00022450"/>
    </source>
</evidence>
<dbReference type="InterPro" id="IPR009081">
    <property type="entry name" value="PP-bd_ACP"/>
</dbReference>
<evidence type="ECO:0000313" key="4">
    <source>
        <dbReference type="EMBL" id="GAA4849757.1"/>
    </source>
</evidence>
<dbReference type="Pfam" id="PF00550">
    <property type="entry name" value="PP-binding"/>
    <property type="match status" value="1"/>
</dbReference>
<dbReference type="PROSITE" id="PS50075">
    <property type="entry name" value="CARRIER"/>
    <property type="match status" value="1"/>
</dbReference>
<dbReference type="Gene3D" id="1.10.1200.10">
    <property type="entry name" value="ACP-like"/>
    <property type="match status" value="1"/>
</dbReference>
<evidence type="ECO:0000259" key="3">
    <source>
        <dbReference type="PROSITE" id="PS50075"/>
    </source>
</evidence>
<protein>
    <recommendedName>
        <fullName evidence="3">Carrier domain-containing protein</fullName>
    </recommendedName>
</protein>
<keyword evidence="2" id="KW-0597">Phosphoprotein</keyword>
<organism evidence="4 5">
    <name type="scientific">Kitasatospora terrestris</name>
    <dbReference type="NCBI Taxonomy" id="258051"/>
    <lineage>
        <taxon>Bacteria</taxon>
        <taxon>Bacillati</taxon>
        <taxon>Actinomycetota</taxon>
        <taxon>Actinomycetes</taxon>
        <taxon>Kitasatosporales</taxon>
        <taxon>Streptomycetaceae</taxon>
        <taxon>Kitasatospora</taxon>
    </lineage>
</organism>
<dbReference type="InterPro" id="IPR045851">
    <property type="entry name" value="AMP-bd_C_sf"/>
</dbReference>
<proteinExistence type="predicted"/>
<dbReference type="InterPro" id="IPR010071">
    <property type="entry name" value="AA_adenyl_dom"/>
</dbReference>
<gene>
    <name evidence="4" type="ORF">GCM10023235_28340</name>
</gene>
<keyword evidence="5" id="KW-1185">Reference proteome</keyword>
<comment type="caution">
    <text evidence="4">The sequence shown here is derived from an EMBL/GenBank/DDBJ whole genome shotgun (WGS) entry which is preliminary data.</text>
</comment>
<feature type="domain" description="Carrier" evidence="3">
    <location>
        <begin position="527"/>
        <end position="602"/>
    </location>
</feature>
<dbReference type="InterPro" id="IPR000873">
    <property type="entry name" value="AMP-dep_synth/lig_dom"/>
</dbReference>
<dbReference type="EMBL" id="BAABIS010000001">
    <property type="protein sequence ID" value="GAA4849757.1"/>
    <property type="molecule type" value="Genomic_DNA"/>
</dbReference>
<dbReference type="InterPro" id="IPR025110">
    <property type="entry name" value="AMP-bd_C"/>
</dbReference>
<evidence type="ECO:0000313" key="5">
    <source>
        <dbReference type="Proteomes" id="UP001501752"/>
    </source>
</evidence>
<accession>A0ABP9DPI4</accession>
<dbReference type="Gene3D" id="3.40.50.12780">
    <property type="entry name" value="N-terminal domain of ligase-like"/>
    <property type="match status" value="1"/>
</dbReference>
<dbReference type="SUPFAM" id="SSF56801">
    <property type="entry name" value="Acetyl-CoA synthetase-like"/>
    <property type="match status" value="1"/>
</dbReference>
<dbReference type="NCBIfam" id="TIGR01733">
    <property type="entry name" value="AA-adenyl-dom"/>
    <property type="match status" value="1"/>
</dbReference>
<keyword evidence="1" id="KW-0596">Phosphopantetheine</keyword>
<dbReference type="Pfam" id="PF13193">
    <property type="entry name" value="AMP-binding_C"/>
    <property type="match status" value="1"/>
</dbReference>